<comment type="similarity">
    <text evidence="1 2">Belongs to the UPF0102 family.</text>
</comment>
<dbReference type="PANTHER" id="PTHR34039:SF1">
    <property type="entry name" value="UPF0102 PROTEIN YRAN"/>
    <property type="match status" value="1"/>
</dbReference>
<dbReference type="Proteomes" id="UP000177987">
    <property type="component" value="Unassembled WGS sequence"/>
</dbReference>
<evidence type="ECO:0000256" key="2">
    <source>
        <dbReference type="HAMAP-Rule" id="MF_00048"/>
    </source>
</evidence>
<dbReference type="EMBL" id="MHUW01000006">
    <property type="protein sequence ID" value="OHA84154.1"/>
    <property type="molecule type" value="Genomic_DNA"/>
</dbReference>
<dbReference type="Gene3D" id="3.40.1350.10">
    <property type="match status" value="1"/>
</dbReference>
<dbReference type="Pfam" id="PF02021">
    <property type="entry name" value="UPF0102"/>
    <property type="match status" value="1"/>
</dbReference>
<comment type="caution">
    <text evidence="3">The sequence shown here is derived from an EMBL/GenBank/DDBJ whole genome shotgun (WGS) entry which is preliminary data.</text>
</comment>
<dbReference type="SUPFAM" id="SSF52980">
    <property type="entry name" value="Restriction endonuclease-like"/>
    <property type="match status" value="1"/>
</dbReference>
<proteinExistence type="inferred from homology"/>
<dbReference type="PANTHER" id="PTHR34039">
    <property type="entry name" value="UPF0102 PROTEIN YRAN"/>
    <property type="match status" value="1"/>
</dbReference>
<gene>
    <name evidence="3" type="ORF">A2937_01140</name>
</gene>
<dbReference type="GO" id="GO:0003676">
    <property type="term" value="F:nucleic acid binding"/>
    <property type="evidence" value="ECO:0007669"/>
    <property type="project" value="InterPro"/>
</dbReference>
<sequence>MAEPTQKQVIGRLGEDIAAKYLESKGFSIVGLNYRKKYGEIDIIAQKSKITHFIEVKSVTELANSRLGRSENFNQNVSRVTDNYRPEDNIHPQKLKRLARTIQAYLLEKFPKGEPEWQFDAVTVRLDMKTRRAKVRFMDNLIL</sequence>
<evidence type="ECO:0000256" key="1">
    <source>
        <dbReference type="ARBA" id="ARBA00006738"/>
    </source>
</evidence>
<reference evidence="3 4" key="1">
    <citation type="journal article" date="2016" name="Nat. Commun.">
        <title>Thousands of microbial genomes shed light on interconnected biogeochemical processes in an aquifer system.</title>
        <authorList>
            <person name="Anantharaman K."/>
            <person name="Brown C.T."/>
            <person name="Hug L.A."/>
            <person name="Sharon I."/>
            <person name="Castelle C.J."/>
            <person name="Probst A.J."/>
            <person name="Thomas B.C."/>
            <person name="Singh A."/>
            <person name="Wilkins M.J."/>
            <person name="Karaoz U."/>
            <person name="Brodie E.L."/>
            <person name="Williams K.H."/>
            <person name="Hubbard S.S."/>
            <person name="Banfield J.F."/>
        </authorList>
    </citation>
    <scope>NUCLEOTIDE SEQUENCE [LARGE SCALE GENOMIC DNA]</scope>
</reference>
<organism evidence="3 4">
    <name type="scientific">Candidatus Yonathbacteria bacterium RIFCSPLOWO2_01_FULL_47_33b</name>
    <dbReference type="NCBI Taxonomy" id="1802727"/>
    <lineage>
        <taxon>Bacteria</taxon>
        <taxon>Candidatus Yonathiibacteriota</taxon>
    </lineage>
</organism>
<dbReference type="AlphaFoldDB" id="A0A1G2SGS7"/>
<dbReference type="InterPro" id="IPR011856">
    <property type="entry name" value="tRNA_endonuc-like_dom_sf"/>
</dbReference>
<accession>A0A1G2SGS7</accession>
<dbReference type="InterPro" id="IPR011335">
    <property type="entry name" value="Restrct_endonuc-II-like"/>
</dbReference>
<name>A0A1G2SGS7_9BACT</name>
<dbReference type="HAMAP" id="MF_00048">
    <property type="entry name" value="UPF0102"/>
    <property type="match status" value="1"/>
</dbReference>
<evidence type="ECO:0000313" key="3">
    <source>
        <dbReference type="EMBL" id="OHA84154.1"/>
    </source>
</evidence>
<dbReference type="InterPro" id="IPR003509">
    <property type="entry name" value="UPF0102_YraN-like"/>
</dbReference>
<protein>
    <recommendedName>
        <fullName evidence="2">UPF0102 protein A2937_01140</fullName>
    </recommendedName>
</protein>
<evidence type="ECO:0000313" key="4">
    <source>
        <dbReference type="Proteomes" id="UP000177987"/>
    </source>
</evidence>